<dbReference type="AlphaFoldDB" id="A0A9P9J169"/>
<dbReference type="Proteomes" id="UP000700596">
    <property type="component" value="Unassembled WGS sequence"/>
</dbReference>
<feature type="domain" description="Protein kinase" evidence="2">
    <location>
        <begin position="1"/>
        <end position="186"/>
    </location>
</feature>
<sequence>MQSRHMDPQAEYVYIHTDIKPQNIFIFEGIRDYYSVYKLPKLCDYGIYYRLGVEMVEGPSGTHGFMTPEHYDQARSGHSPLGVSVHIILEQFEIGVIIFSMMMRYRDGFRVIEDAQLLRGNSVAAAIARIENEQGYALDSGMYSARLERLMRSCLSEDYRARPRIENLRREVTRALAAWDAAHGRLKGYNEGDGAPEMHQWLEVRFQDDLEFQRGRPWGPKRQNRHRDRGMGSTNWVSNDPKRRGPEDDEDEEDEDEDESV</sequence>
<dbReference type="Pfam" id="PF00069">
    <property type="entry name" value="Pkinase"/>
    <property type="match status" value="1"/>
</dbReference>
<dbReference type="PROSITE" id="PS50011">
    <property type="entry name" value="PROTEIN_KINASE_DOM"/>
    <property type="match status" value="1"/>
</dbReference>
<feature type="compositionally biased region" description="Acidic residues" evidence="1">
    <location>
        <begin position="247"/>
        <end position="261"/>
    </location>
</feature>
<dbReference type="GO" id="GO:0005524">
    <property type="term" value="F:ATP binding"/>
    <property type="evidence" value="ECO:0007669"/>
    <property type="project" value="InterPro"/>
</dbReference>
<dbReference type="EMBL" id="JAGMWT010000001">
    <property type="protein sequence ID" value="KAH7138380.1"/>
    <property type="molecule type" value="Genomic_DNA"/>
</dbReference>
<dbReference type="SUPFAM" id="SSF56112">
    <property type="entry name" value="Protein kinase-like (PK-like)"/>
    <property type="match status" value="1"/>
</dbReference>
<evidence type="ECO:0000259" key="2">
    <source>
        <dbReference type="PROSITE" id="PS50011"/>
    </source>
</evidence>
<evidence type="ECO:0000313" key="3">
    <source>
        <dbReference type="EMBL" id="KAH7138380.1"/>
    </source>
</evidence>
<protein>
    <recommendedName>
        <fullName evidence="2">Protein kinase domain-containing protein</fullName>
    </recommendedName>
</protein>
<dbReference type="Gene3D" id="1.10.510.10">
    <property type="entry name" value="Transferase(Phosphotransferase) domain 1"/>
    <property type="match status" value="1"/>
</dbReference>
<name>A0A9P9J169_9PLEO</name>
<dbReference type="InterPro" id="IPR008271">
    <property type="entry name" value="Ser/Thr_kinase_AS"/>
</dbReference>
<proteinExistence type="predicted"/>
<dbReference type="OrthoDB" id="3800108at2759"/>
<accession>A0A9P9J169</accession>
<dbReference type="InterPro" id="IPR000719">
    <property type="entry name" value="Prot_kinase_dom"/>
</dbReference>
<feature type="region of interest" description="Disordered" evidence="1">
    <location>
        <begin position="213"/>
        <end position="261"/>
    </location>
</feature>
<dbReference type="InterPro" id="IPR011009">
    <property type="entry name" value="Kinase-like_dom_sf"/>
</dbReference>
<gene>
    <name evidence="3" type="ORF">B0J11DRAFT_563370</name>
</gene>
<dbReference type="PROSITE" id="PS00108">
    <property type="entry name" value="PROTEIN_KINASE_ST"/>
    <property type="match status" value="1"/>
</dbReference>
<reference evidence="3" key="1">
    <citation type="journal article" date="2021" name="Nat. Commun.">
        <title>Genetic determinants of endophytism in the Arabidopsis root mycobiome.</title>
        <authorList>
            <person name="Mesny F."/>
            <person name="Miyauchi S."/>
            <person name="Thiergart T."/>
            <person name="Pickel B."/>
            <person name="Atanasova L."/>
            <person name="Karlsson M."/>
            <person name="Huettel B."/>
            <person name="Barry K.W."/>
            <person name="Haridas S."/>
            <person name="Chen C."/>
            <person name="Bauer D."/>
            <person name="Andreopoulos W."/>
            <person name="Pangilinan J."/>
            <person name="LaButti K."/>
            <person name="Riley R."/>
            <person name="Lipzen A."/>
            <person name="Clum A."/>
            <person name="Drula E."/>
            <person name="Henrissat B."/>
            <person name="Kohler A."/>
            <person name="Grigoriev I.V."/>
            <person name="Martin F.M."/>
            <person name="Hacquard S."/>
        </authorList>
    </citation>
    <scope>NUCLEOTIDE SEQUENCE</scope>
    <source>
        <strain evidence="3">MPI-CAGE-CH-0243</strain>
    </source>
</reference>
<dbReference type="GO" id="GO:0004672">
    <property type="term" value="F:protein kinase activity"/>
    <property type="evidence" value="ECO:0007669"/>
    <property type="project" value="InterPro"/>
</dbReference>
<comment type="caution">
    <text evidence="3">The sequence shown here is derived from an EMBL/GenBank/DDBJ whole genome shotgun (WGS) entry which is preliminary data.</text>
</comment>
<organism evidence="3 4">
    <name type="scientific">Dendryphion nanum</name>
    <dbReference type="NCBI Taxonomy" id="256645"/>
    <lineage>
        <taxon>Eukaryota</taxon>
        <taxon>Fungi</taxon>
        <taxon>Dikarya</taxon>
        <taxon>Ascomycota</taxon>
        <taxon>Pezizomycotina</taxon>
        <taxon>Dothideomycetes</taxon>
        <taxon>Pleosporomycetidae</taxon>
        <taxon>Pleosporales</taxon>
        <taxon>Torulaceae</taxon>
        <taxon>Dendryphion</taxon>
    </lineage>
</organism>
<evidence type="ECO:0000256" key="1">
    <source>
        <dbReference type="SAM" id="MobiDB-lite"/>
    </source>
</evidence>
<keyword evidence="4" id="KW-1185">Reference proteome</keyword>
<evidence type="ECO:0000313" key="4">
    <source>
        <dbReference type="Proteomes" id="UP000700596"/>
    </source>
</evidence>